<evidence type="ECO:0000256" key="3">
    <source>
        <dbReference type="SAM" id="SignalP"/>
    </source>
</evidence>
<feature type="chain" id="PRO_5041222421" evidence="3">
    <location>
        <begin position="27"/>
        <end position="99"/>
    </location>
</feature>
<name>A0AA35QUQ8_GEOBA</name>
<evidence type="ECO:0000256" key="1">
    <source>
        <dbReference type="SAM" id="MobiDB-lite"/>
    </source>
</evidence>
<comment type="caution">
    <text evidence="4">The sequence shown here is derived from an EMBL/GenBank/DDBJ whole genome shotgun (WGS) entry which is preliminary data.</text>
</comment>
<dbReference type="EMBL" id="CASHTH010000131">
    <property type="protein sequence ID" value="CAI7991903.1"/>
    <property type="molecule type" value="Genomic_DNA"/>
</dbReference>
<feature type="signal peptide" evidence="3">
    <location>
        <begin position="1"/>
        <end position="26"/>
    </location>
</feature>
<protein>
    <submittedName>
        <fullName evidence="4">Zinc finger matrin-type protein 2</fullName>
    </submittedName>
</protein>
<feature type="transmembrane region" description="Helical" evidence="2">
    <location>
        <begin position="20"/>
        <end position="39"/>
    </location>
</feature>
<evidence type="ECO:0000313" key="4">
    <source>
        <dbReference type="EMBL" id="CAI7991903.1"/>
    </source>
</evidence>
<feature type="compositionally biased region" description="Basic and acidic residues" evidence="1">
    <location>
        <begin position="72"/>
        <end position="87"/>
    </location>
</feature>
<evidence type="ECO:0000256" key="2">
    <source>
        <dbReference type="SAM" id="Phobius"/>
    </source>
</evidence>
<keyword evidence="2" id="KW-1133">Transmembrane helix</keyword>
<keyword evidence="2" id="KW-0812">Transmembrane</keyword>
<accession>A0AA35QUQ8</accession>
<proteinExistence type="predicted"/>
<feature type="non-terminal residue" evidence="4">
    <location>
        <position position="1"/>
    </location>
</feature>
<evidence type="ECO:0000313" key="5">
    <source>
        <dbReference type="Proteomes" id="UP001174909"/>
    </source>
</evidence>
<sequence length="99" mass="11370">PCPLSSLSFPHLLLLPLPSLLPSLLASLYPFSLYPFSLLPSKDQRNLGMSMKVEKSSLEQVRKRFEFNKKKREEVKKSYGKDMESTSRPKQRSMIISVL</sequence>
<keyword evidence="5" id="KW-1185">Reference proteome</keyword>
<reference evidence="4" key="1">
    <citation type="submission" date="2023-03" db="EMBL/GenBank/DDBJ databases">
        <authorList>
            <person name="Steffen K."/>
            <person name="Cardenas P."/>
        </authorList>
    </citation>
    <scope>NUCLEOTIDE SEQUENCE</scope>
</reference>
<gene>
    <name evidence="4" type="ORF">GBAR_LOCUS850</name>
</gene>
<feature type="region of interest" description="Disordered" evidence="1">
    <location>
        <begin position="72"/>
        <end position="99"/>
    </location>
</feature>
<organism evidence="4 5">
    <name type="scientific">Geodia barretti</name>
    <name type="common">Barrett's horny sponge</name>
    <dbReference type="NCBI Taxonomy" id="519541"/>
    <lineage>
        <taxon>Eukaryota</taxon>
        <taxon>Metazoa</taxon>
        <taxon>Porifera</taxon>
        <taxon>Demospongiae</taxon>
        <taxon>Heteroscleromorpha</taxon>
        <taxon>Tetractinellida</taxon>
        <taxon>Astrophorina</taxon>
        <taxon>Geodiidae</taxon>
        <taxon>Geodia</taxon>
    </lineage>
</organism>
<dbReference type="Proteomes" id="UP001174909">
    <property type="component" value="Unassembled WGS sequence"/>
</dbReference>
<keyword evidence="2" id="KW-0472">Membrane</keyword>
<dbReference type="AlphaFoldDB" id="A0AA35QUQ8"/>
<keyword evidence="3" id="KW-0732">Signal</keyword>